<protein>
    <recommendedName>
        <fullName evidence="2">Calmodulin-binding domain-containing protein</fullName>
    </recommendedName>
</protein>
<feature type="compositionally biased region" description="Basic and acidic residues" evidence="1">
    <location>
        <begin position="383"/>
        <end position="401"/>
    </location>
</feature>
<keyword evidence="4" id="KW-1185">Reference proteome</keyword>
<dbReference type="GO" id="GO:0005516">
    <property type="term" value="F:calmodulin binding"/>
    <property type="evidence" value="ECO:0007669"/>
    <property type="project" value="InterPro"/>
</dbReference>
<sequence length="545" mass="61873">MHACMLRLKDLGGISFDDPRWWRNTVVLPQPSSEKNMDSADAPLSLNSGCTPADDSSKATRQRRRVIPHHLLPSSGSCHDICKYGRRRPFELQHPTKPLHKKTAAKLVIPTRRKREILEDELHVETRKHSHLVKKPSPDAKSFSPTPKTLSLSGTKRTALPEKVMKESNSVGRKITACDQLIDISPPVRLKPVMVKPSPASHTSHGKRRRNEDIPSAANTRPSMLSAKVSAPLSTNRESSKGRKTARVEPLSPRKDQKRVKRVKTDSFQEEDDRGITCSGNEDIECVHHVEENQIKCPRIQTESNENEFEFEFESITGTTPSSLSHGEEDEESDKLVSDTTTVSRRNKNHNSKRRRRSRAARPGDKQCRAVKLKFRIGNSTCQHKENNVPRKQKFRTESRANDAFSDNNESIRMGSLKTSRNRNKHRSKASKNSRGRVRYVKARVLVLEHKKGDSKSDYEKKDDAGAGLLLQKNNLKRQDLQRKRDQCLFNYVIEETASKLAERRKGMVKSLVGAFEALISLQTRALPHDILTREARNCYLNMCA</sequence>
<dbReference type="Pfam" id="PF07839">
    <property type="entry name" value="CaM_binding"/>
    <property type="match status" value="1"/>
</dbReference>
<accession>A0AAD4J9N0</accession>
<dbReference type="EMBL" id="SDAM02000106">
    <property type="protein sequence ID" value="KAH6829672.1"/>
    <property type="molecule type" value="Genomic_DNA"/>
</dbReference>
<evidence type="ECO:0000313" key="4">
    <source>
        <dbReference type="Proteomes" id="UP001190926"/>
    </source>
</evidence>
<dbReference type="Proteomes" id="UP001190926">
    <property type="component" value="Unassembled WGS sequence"/>
</dbReference>
<evidence type="ECO:0000259" key="2">
    <source>
        <dbReference type="SMART" id="SM01054"/>
    </source>
</evidence>
<reference evidence="3 4" key="1">
    <citation type="journal article" date="2021" name="Nat. Commun.">
        <title>Incipient diploidization of the medicinal plant Perilla within 10,000 years.</title>
        <authorList>
            <person name="Zhang Y."/>
            <person name="Shen Q."/>
            <person name="Leng L."/>
            <person name="Zhang D."/>
            <person name="Chen S."/>
            <person name="Shi Y."/>
            <person name="Ning Z."/>
            <person name="Chen S."/>
        </authorList>
    </citation>
    <scope>NUCLEOTIDE SEQUENCE [LARGE SCALE GENOMIC DNA]</scope>
    <source>
        <strain evidence="4">cv. PC099</strain>
    </source>
</reference>
<dbReference type="PANTHER" id="PTHR33349">
    <property type="entry name" value="EMB|CAB62594.1"/>
    <property type="match status" value="1"/>
</dbReference>
<evidence type="ECO:0000256" key="1">
    <source>
        <dbReference type="SAM" id="MobiDB-lite"/>
    </source>
</evidence>
<feature type="domain" description="Calmodulin-binding" evidence="2">
    <location>
        <begin position="415"/>
        <end position="521"/>
    </location>
</feature>
<feature type="region of interest" description="Disordered" evidence="1">
    <location>
        <begin position="318"/>
        <end position="369"/>
    </location>
</feature>
<feature type="compositionally biased region" description="Polar residues" evidence="1">
    <location>
        <begin position="143"/>
        <end position="156"/>
    </location>
</feature>
<comment type="caution">
    <text evidence="3">The sequence shown here is derived from an EMBL/GenBank/DDBJ whole genome shotgun (WGS) entry which is preliminary data.</text>
</comment>
<feature type="region of interest" description="Disordered" evidence="1">
    <location>
        <begin position="128"/>
        <end position="158"/>
    </location>
</feature>
<dbReference type="AlphaFoldDB" id="A0AAD4J9N0"/>
<gene>
    <name evidence="3" type="ORF">C2S53_016226</name>
</gene>
<feature type="compositionally biased region" description="Basic residues" evidence="1">
    <location>
        <begin position="420"/>
        <end position="436"/>
    </location>
</feature>
<dbReference type="SMART" id="SM01054">
    <property type="entry name" value="CaM_binding"/>
    <property type="match status" value="1"/>
</dbReference>
<feature type="compositionally biased region" description="Basic residues" evidence="1">
    <location>
        <begin position="345"/>
        <end position="360"/>
    </location>
</feature>
<dbReference type="InterPro" id="IPR012417">
    <property type="entry name" value="CaM-bd_dom_pln"/>
</dbReference>
<evidence type="ECO:0000313" key="3">
    <source>
        <dbReference type="EMBL" id="KAH6829672.1"/>
    </source>
</evidence>
<dbReference type="PANTHER" id="PTHR33349:SF41">
    <property type="entry name" value="EMB|CAB62594.1"/>
    <property type="match status" value="1"/>
</dbReference>
<feature type="region of interest" description="Disordered" evidence="1">
    <location>
        <begin position="190"/>
        <end position="276"/>
    </location>
</feature>
<proteinExistence type="predicted"/>
<name>A0AAD4J9N0_PERFH</name>
<organism evidence="3 4">
    <name type="scientific">Perilla frutescens var. hirtella</name>
    <name type="common">Perilla citriodora</name>
    <name type="synonym">Perilla setoyensis</name>
    <dbReference type="NCBI Taxonomy" id="608512"/>
    <lineage>
        <taxon>Eukaryota</taxon>
        <taxon>Viridiplantae</taxon>
        <taxon>Streptophyta</taxon>
        <taxon>Embryophyta</taxon>
        <taxon>Tracheophyta</taxon>
        <taxon>Spermatophyta</taxon>
        <taxon>Magnoliopsida</taxon>
        <taxon>eudicotyledons</taxon>
        <taxon>Gunneridae</taxon>
        <taxon>Pentapetalae</taxon>
        <taxon>asterids</taxon>
        <taxon>lamiids</taxon>
        <taxon>Lamiales</taxon>
        <taxon>Lamiaceae</taxon>
        <taxon>Nepetoideae</taxon>
        <taxon>Elsholtzieae</taxon>
        <taxon>Perilla</taxon>
    </lineage>
</organism>
<feature type="region of interest" description="Disordered" evidence="1">
    <location>
        <begin position="381"/>
        <end position="436"/>
    </location>
</feature>